<dbReference type="STRING" id="150146.SAMN05443667_10713"/>
<evidence type="ECO:0000313" key="1">
    <source>
        <dbReference type="EMBL" id="SEA66693.1"/>
    </source>
</evidence>
<reference evidence="2" key="1">
    <citation type="submission" date="2016-10" db="EMBL/GenBank/DDBJ databases">
        <authorList>
            <person name="Varghese N."/>
            <person name="Submissions S."/>
        </authorList>
    </citation>
    <scope>NUCLEOTIDE SEQUENCE [LARGE SCALE GENOMIC DNA]</scope>
    <source>
        <strain evidence="2">DSM 22376</strain>
    </source>
</reference>
<accession>A0A1H4D1N3</accession>
<dbReference type="Proteomes" id="UP000198951">
    <property type="component" value="Unassembled WGS sequence"/>
</dbReference>
<gene>
    <name evidence="1" type="ORF">SAMN05443667_10713</name>
</gene>
<keyword evidence="2" id="KW-1185">Reference proteome</keyword>
<name>A0A1H4D1N3_9FLAO</name>
<protein>
    <submittedName>
        <fullName evidence="1">Uncharacterized protein</fullName>
    </submittedName>
</protein>
<sequence length="148" mass="17299">MKPNFKDFIYVNFNLRENSSLKFNGSDTLYLQKRFPEEAVGNFIAVLNRQDKDSLIEKINKLNFKKYEPTYIQKYIEDGNSQIFIINRNEKTESIYIHGSTPPSKINALGNWVENLQSRLQFVKTDEYIHFSNIENIVTPPPPPPIVK</sequence>
<dbReference type="EMBL" id="FNRD01000007">
    <property type="protein sequence ID" value="SEA66693.1"/>
    <property type="molecule type" value="Genomic_DNA"/>
</dbReference>
<organism evidence="1 2">
    <name type="scientific">Flavobacterium gillisiae</name>
    <dbReference type="NCBI Taxonomy" id="150146"/>
    <lineage>
        <taxon>Bacteria</taxon>
        <taxon>Pseudomonadati</taxon>
        <taxon>Bacteroidota</taxon>
        <taxon>Flavobacteriia</taxon>
        <taxon>Flavobacteriales</taxon>
        <taxon>Flavobacteriaceae</taxon>
        <taxon>Flavobacterium</taxon>
    </lineage>
</organism>
<evidence type="ECO:0000313" key="2">
    <source>
        <dbReference type="Proteomes" id="UP000198951"/>
    </source>
</evidence>
<proteinExistence type="predicted"/>
<dbReference type="AlphaFoldDB" id="A0A1H4D1N3"/>